<dbReference type="Pfam" id="PF02223">
    <property type="entry name" value="Thymidylate_kin"/>
    <property type="match status" value="1"/>
</dbReference>
<evidence type="ECO:0000313" key="11">
    <source>
        <dbReference type="Proteomes" id="UP001056436"/>
    </source>
</evidence>
<feature type="compositionally biased region" description="Basic and acidic residues" evidence="8">
    <location>
        <begin position="243"/>
        <end position="259"/>
    </location>
</feature>
<keyword evidence="5" id="KW-0547">Nucleotide-binding</keyword>
<feature type="compositionally biased region" description="Polar residues" evidence="8">
    <location>
        <begin position="16"/>
        <end position="31"/>
    </location>
</feature>
<dbReference type="HAMAP" id="MF_00165">
    <property type="entry name" value="Thymidylate_kinase"/>
    <property type="match status" value="1"/>
</dbReference>
<name>A0A9P9X7Z3_9PEZI</name>
<evidence type="ECO:0000313" key="10">
    <source>
        <dbReference type="EMBL" id="KAI3541705.1"/>
    </source>
</evidence>
<keyword evidence="6" id="KW-0418">Kinase</keyword>
<keyword evidence="3" id="KW-0808">Transferase</keyword>
<dbReference type="CDD" id="cd01672">
    <property type="entry name" value="TMPK"/>
    <property type="match status" value="1"/>
</dbReference>
<dbReference type="InterPro" id="IPR039430">
    <property type="entry name" value="Thymidylate_kin-like_dom"/>
</dbReference>
<dbReference type="AlphaFoldDB" id="A0A9P9X7Z3"/>
<dbReference type="GO" id="GO:0005829">
    <property type="term" value="C:cytosol"/>
    <property type="evidence" value="ECO:0007669"/>
    <property type="project" value="TreeGrafter"/>
</dbReference>
<proteinExistence type="inferred from homology"/>
<comment type="similarity">
    <text evidence="1">Belongs to the thymidylate kinase family.</text>
</comment>
<dbReference type="GO" id="GO:0006227">
    <property type="term" value="P:dUDP biosynthetic process"/>
    <property type="evidence" value="ECO:0007669"/>
    <property type="project" value="TreeGrafter"/>
</dbReference>
<evidence type="ECO:0000256" key="6">
    <source>
        <dbReference type="ARBA" id="ARBA00022777"/>
    </source>
</evidence>
<gene>
    <name evidence="10" type="ORF">CABS02_10645</name>
</gene>
<dbReference type="GO" id="GO:0005634">
    <property type="term" value="C:nucleus"/>
    <property type="evidence" value="ECO:0007669"/>
    <property type="project" value="TreeGrafter"/>
</dbReference>
<keyword evidence="7" id="KW-0067">ATP-binding</keyword>
<dbReference type="GO" id="GO:0004798">
    <property type="term" value="F:dTMP kinase activity"/>
    <property type="evidence" value="ECO:0007669"/>
    <property type="project" value="UniProtKB-EC"/>
</dbReference>
<keyword evidence="11" id="KW-1185">Reference proteome</keyword>
<dbReference type="EMBL" id="SDAQ01000082">
    <property type="protein sequence ID" value="KAI3541705.1"/>
    <property type="molecule type" value="Genomic_DNA"/>
</dbReference>
<evidence type="ECO:0000256" key="4">
    <source>
        <dbReference type="ARBA" id="ARBA00022727"/>
    </source>
</evidence>
<dbReference type="GO" id="GO:0004550">
    <property type="term" value="F:nucleoside diphosphate kinase activity"/>
    <property type="evidence" value="ECO:0007669"/>
    <property type="project" value="TreeGrafter"/>
</dbReference>
<evidence type="ECO:0000256" key="7">
    <source>
        <dbReference type="ARBA" id="ARBA00022840"/>
    </source>
</evidence>
<dbReference type="Gene3D" id="3.40.50.300">
    <property type="entry name" value="P-loop containing nucleotide triphosphate hydrolases"/>
    <property type="match status" value="1"/>
</dbReference>
<feature type="region of interest" description="Disordered" evidence="8">
    <location>
        <begin position="1"/>
        <end position="53"/>
    </location>
</feature>
<feature type="region of interest" description="Disordered" evidence="8">
    <location>
        <begin position="236"/>
        <end position="280"/>
    </location>
</feature>
<evidence type="ECO:0000256" key="2">
    <source>
        <dbReference type="ARBA" id="ARBA00012980"/>
    </source>
</evidence>
<organism evidence="10 11">
    <name type="scientific">Colletotrichum abscissum</name>
    <dbReference type="NCBI Taxonomy" id="1671311"/>
    <lineage>
        <taxon>Eukaryota</taxon>
        <taxon>Fungi</taxon>
        <taxon>Dikarya</taxon>
        <taxon>Ascomycota</taxon>
        <taxon>Pezizomycotina</taxon>
        <taxon>Sordariomycetes</taxon>
        <taxon>Hypocreomycetidae</taxon>
        <taxon>Glomerellales</taxon>
        <taxon>Glomerellaceae</taxon>
        <taxon>Colletotrichum</taxon>
        <taxon>Colletotrichum acutatum species complex</taxon>
    </lineage>
</organism>
<dbReference type="EC" id="2.7.4.9" evidence="2"/>
<feature type="compositionally biased region" description="Polar residues" evidence="8">
    <location>
        <begin position="108"/>
        <end position="126"/>
    </location>
</feature>
<feature type="domain" description="Thymidylate kinase-like" evidence="9">
    <location>
        <begin position="534"/>
        <end position="672"/>
    </location>
</feature>
<evidence type="ECO:0000256" key="8">
    <source>
        <dbReference type="SAM" id="MobiDB-lite"/>
    </source>
</evidence>
<dbReference type="PANTHER" id="PTHR10344">
    <property type="entry name" value="THYMIDYLATE KINASE"/>
    <property type="match status" value="1"/>
</dbReference>
<dbReference type="PANTHER" id="PTHR10344:SF1">
    <property type="entry name" value="THYMIDYLATE KINASE"/>
    <property type="match status" value="1"/>
</dbReference>
<dbReference type="GO" id="GO:0006233">
    <property type="term" value="P:dTDP biosynthetic process"/>
    <property type="evidence" value="ECO:0007669"/>
    <property type="project" value="InterPro"/>
</dbReference>
<dbReference type="OrthoDB" id="425602at2759"/>
<accession>A0A9P9X7Z3</accession>
<evidence type="ECO:0000256" key="5">
    <source>
        <dbReference type="ARBA" id="ARBA00022741"/>
    </source>
</evidence>
<dbReference type="GO" id="GO:0006235">
    <property type="term" value="P:dTTP biosynthetic process"/>
    <property type="evidence" value="ECO:0007669"/>
    <property type="project" value="TreeGrafter"/>
</dbReference>
<dbReference type="SUPFAM" id="SSF52540">
    <property type="entry name" value="P-loop containing nucleoside triphosphate hydrolases"/>
    <property type="match status" value="1"/>
</dbReference>
<reference evidence="10" key="1">
    <citation type="submission" date="2019-01" db="EMBL/GenBank/DDBJ databases">
        <title>Colletotrichum abscissum LGMF1257.</title>
        <authorList>
            <person name="Baroncelli R."/>
        </authorList>
    </citation>
    <scope>NUCLEOTIDE SEQUENCE</scope>
    <source>
        <strain evidence="10">Ca142</strain>
    </source>
</reference>
<feature type="compositionally biased region" description="Basic residues" evidence="8">
    <location>
        <begin position="135"/>
        <end position="149"/>
    </location>
</feature>
<dbReference type="GO" id="GO:0005524">
    <property type="term" value="F:ATP binding"/>
    <property type="evidence" value="ECO:0007669"/>
    <property type="project" value="UniProtKB-KW"/>
</dbReference>
<dbReference type="InterPro" id="IPR018094">
    <property type="entry name" value="Thymidylate_kinase"/>
</dbReference>
<feature type="region of interest" description="Disordered" evidence="8">
    <location>
        <begin position="91"/>
        <end position="165"/>
    </location>
</feature>
<dbReference type="InterPro" id="IPR027417">
    <property type="entry name" value="P-loop_NTPase"/>
</dbReference>
<sequence>MASISRQPFAPLDGTRLQNLTSIKNRQNAAPSATGGKRKASESVETDDCENVDPFAFSKRSKSSETFYPSKDVLKPSSFVLTKAAPLAASPMLNSSRPTLPRPRSLLQPKSPSAKINTAIAKSSPLSAPAGRSPTRGKRSGILSNRRRTAGPYTRVDPPAFNLPSSSSAPFSLDAALKGTIPSYAARSTVATSSRNAVKDLVDEPDLKASWFFDIHEDTPEQEMTNMLQHGTCVLDISSDEESERKASRDRAEGRDKENVPPVDDVSQTSARRSARRTSEDEMIFEKERIALGEMDASEFYAFGCDESSIIIVPADEEEEEESEVAPQAAVPELKEPVPELIAAPPEVPLEQQGVDELMGKSTETAAKAALLEPMEGTAHLRKTLPSIVTSSLAPSGCFKTGNLVSLVRDVLPRDSRSPHPRYPVAPTPVFRGSTRPACVHFITPSHPEPHHSATLASHTIAVSRTHIRSLDHRSCDWSTGIHCEAEYRDSMASINDLATAAIATSAASGGQAGDALPVTTPPAGVVRGTFIAFEGLDRSGKTTQVKLLEQRLIEEGKKVKVMRFPDRTTPIGQMIDAYLKSSVEMEDHVIHLLFSANRWEAVYYHSGIVYSAAKQNPTLNLHWARQPEIGLPRPDLVLFLDLEEAVARERGGWGGEVYEKAEFQKRVRELFWGLSLGRVGPDGGLGEEGRVDREFRQEEEDLVVVDAGGTLEDVAEEIWRKIGPRVEAVEKGEAGSTVRVVS</sequence>
<comment type="caution">
    <text evidence="10">The sequence shown here is derived from an EMBL/GenBank/DDBJ whole genome shotgun (WGS) entry which is preliminary data.</text>
</comment>
<evidence type="ECO:0000256" key="3">
    <source>
        <dbReference type="ARBA" id="ARBA00022679"/>
    </source>
</evidence>
<protein>
    <recommendedName>
        <fullName evidence="2">dTMP kinase</fullName>
        <ecNumber evidence="2">2.7.4.9</ecNumber>
    </recommendedName>
</protein>
<evidence type="ECO:0000259" key="9">
    <source>
        <dbReference type="Pfam" id="PF02223"/>
    </source>
</evidence>
<dbReference type="Proteomes" id="UP001056436">
    <property type="component" value="Unassembled WGS sequence"/>
</dbReference>
<keyword evidence="4" id="KW-0545">Nucleotide biosynthesis</keyword>
<evidence type="ECO:0000256" key="1">
    <source>
        <dbReference type="ARBA" id="ARBA00009776"/>
    </source>
</evidence>